<evidence type="ECO:0000256" key="1">
    <source>
        <dbReference type="ARBA" id="ARBA00043985"/>
    </source>
</evidence>
<dbReference type="InterPro" id="IPR014319">
    <property type="entry name" value="Phageshock_PspA"/>
</dbReference>
<proteinExistence type="inferred from homology"/>
<keyword evidence="5" id="KW-1185">Reference proteome</keyword>
<dbReference type="HOGENOM" id="CLU_056466_3_0_7"/>
<feature type="compositionally biased region" description="Polar residues" evidence="3">
    <location>
        <begin position="215"/>
        <end position="224"/>
    </location>
</feature>
<feature type="coiled-coil region" evidence="2">
    <location>
        <begin position="87"/>
        <end position="181"/>
    </location>
</feature>
<feature type="region of interest" description="Disordered" evidence="3">
    <location>
        <begin position="199"/>
        <end position="224"/>
    </location>
</feature>
<reference evidence="4 5" key="1">
    <citation type="journal article" date="2011" name="J. Bacteriol.">
        <title>Genome sequence of the mercury-methylating and pleomorphic Desulfovibrio africanus Strain Walvis Bay.</title>
        <authorList>
            <person name="Brown S.D."/>
            <person name="Wall J.D."/>
            <person name="Kucken A.M."/>
            <person name="Gilmour C.C."/>
            <person name="Podar M."/>
            <person name="Brandt C.C."/>
            <person name="Teshima H."/>
            <person name="Detter J.C."/>
            <person name="Han C.S."/>
            <person name="Land M.L."/>
            <person name="Lucas S."/>
            <person name="Han J."/>
            <person name="Pennacchio L."/>
            <person name="Nolan M."/>
            <person name="Pitluck S."/>
            <person name="Woyke T."/>
            <person name="Goodwin L."/>
            <person name="Palumbo A.V."/>
            <person name="Elias D.A."/>
        </authorList>
    </citation>
    <scope>NUCLEOTIDE SEQUENCE [LARGE SCALE GENOMIC DNA]</scope>
    <source>
        <strain evidence="4 5">Walvis Bay</strain>
    </source>
</reference>
<evidence type="ECO:0000256" key="2">
    <source>
        <dbReference type="SAM" id="Coils"/>
    </source>
</evidence>
<dbReference type="GO" id="GO:0009271">
    <property type="term" value="P:phage shock"/>
    <property type="evidence" value="ECO:0007669"/>
    <property type="project" value="TreeGrafter"/>
</dbReference>
<organism evidence="4 5">
    <name type="scientific">Desulfocurvibacter africanus subsp. africanus str. Walvis Bay</name>
    <dbReference type="NCBI Taxonomy" id="690850"/>
    <lineage>
        <taxon>Bacteria</taxon>
        <taxon>Pseudomonadati</taxon>
        <taxon>Thermodesulfobacteriota</taxon>
        <taxon>Desulfovibrionia</taxon>
        <taxon>Desulfovibrionales</taxon>
        <taxon>Desulfovibrionaceae</taxon>
        <taxon>Desulfocurvibacter</taxon>
    </lineage>
</organism>
<dbReference type="InterPro" id="IPR007157">
    <property type="entry name" value="PspA_VIPP1"/>
</dbReference>
<dbReference type="AlphaFoldDB" id="F3YZ16"/>
<dbReference type="EMBL" id="CP003221">
    <property type="protein sequence ID" value="EGJ49661.1"/>
    <property type="molecule type" value="Genomic_DNA"/>
</dbReference>
<dbReference type="eggNOG" id="COG1842">
    <property type="taxonomic scope" value="Bacteria"/>
</dbReference>
<comment type="similarity">
    <text evidence="1">Belongs to the PspA/Vipp/IM30 family.</text>
</comment>
<evidence type="ECO:0000313" key="5">
    <source>
        <dbReference type="Proteomes" id="UP000007844"/>
    </source>
</evidence>
<gene>
    <name evidence="4" type="ORF">Desaf_1322</name>
</gene>
<sequence length="224" mass="25885">MGIFTRVRDIINSNINSILDRAEEPEKLIRLMIQEMEETLVEVKASCAQAMAASKKIGREFEDVQTKLDSWEVRARLAVEKGRDDLAREALIEKRRFAERADSLKAELAMADEHVAQYQEDISKLEEKLAAAMDKQRSLVARHMRARTRKQAYENLRRYDSASAMLRFDHIENRIERMEAEAELAARPGKPSLEQEYARLEHDEDIERELARLKSGQSPEKTGE</sequence>
<dbReference type="Pfam" id="PF04012">
    <property type="entry name" value="PspA_IM30"/>
    <property type="match status" value="1"/>
</dbReference>
<dbReference type="PANTHER" id="PTHR31088">
    <property type="entry name" value="MEMBRANE-ASSOCIATED PROTEIN VIPP1, CHLOROPLASTIC"/>
    <property type="match status" value="1"/>
</dbReference>
<dbReference type="GO" id="GO:0005829">
    <property type="term" value="C:cytosol"/>
    <property type="evidence" value="ECO:0007669"/>
    <property type="project" value="TreeGrafter"/>
</dbReference>
<dbReference type="STRING" id="690850.Desaf_1322"/>
<dbReference type="NCBIfam" id="TIGR02977">
    <property type="entry name" value="phageshock_pspA"/>
    <property type="match status" value="1"/>
</dbReference>
<keyword evidence="2" id="KW-0175">Coiled coil</keyword>
<evidence type="ECO:0000256" key="3">
    <source>
        <dbReference type="SAM" id="MobiDB-lite"/>
    </source>
</evidence>
<accession>F3YZ16</accession>
<evidence type="ECO:0000313" key="4">
    <source>
        <dbReference type="EMBL" id="EGJ49661.1"/>
    </source>
</evidence>
<protein>
    <submittedName>
        <fullName evidence="4">Phage shock protein A, PspA</fullName>
    </submittedName>
</protein>
<dbReference type="PANTHER" id="PTHR31088:SF6">
    <property type="entry name" value="PHAGE SHOCK PROTEIN A"/>
    <property type="match status" value="1"/>
</dbReference>
<name>F3YZ16_DESAF</name>
<dbReference type="RefSeq" id="WP_014259455.1">
    <property type="nucleotide sequence ID" value="NC_016629.1"/>
</dbReference>
<dbReference type="Proteomes" id="UP000007844">
    <property type="component" value="Chromosome"/>
</dbReference>
<dbReference type="KEGG" id="daf:Desaf_1322"/>